<dbReference type="EMBL" id="SGIS01000030">
    <property type="protein sequence ID" value="RZF63214.1"/>
    <property type="molecule type" value="Genomic_DNA"/>
</dbReference>
<protein>
    <submittedName>
        <fullName evidence="2">Enoyl-CoA hydratase</fullName>
    </submittedName>
</protein>
<accession>A0A4Q6Y0N2</accession>
<dbReference type="SUPFAM" id="SSF52096">
    <property type="entry name" value="ClpP/crotonase"/>
    <property type="match status" value="1"/>
</dbReference>
<name>A0A4Q6Y0N2_9SPHN</name>
<dbReference type="Pfam" id="PF00378">
    <property type="entry name" value="ECH_1"/>
    <property type="match status" value="1"/>
</dbReference>
<dbReference type="RefSeq" id="WP_130159387.1">
    <property type="nucleotide sequence ID" value="NZ_SGIS01000030.1"/>
</dbReference>
<comment type="caution">
    <text evidence="2">The sequence shown here is derived from an EMBL/GenBank/DDBJ whole genome shotgun (WGS) entry which is preliminary data.</text>
</comment>
<comment type="similarity">
    <text evidence="1">Belongs to the enoyl-CoA hydratase/isomerase family.</text>
</comment>
<dbReference type="InterPro" id="IPR001753">
    <property type="entry name" value="Enoyl-CoA_hydra/iso"/>
</dbReference>
<dbReference type="Proteomes" id="UP000292085">
    <property type="component" value="Unassembled WGS sequence"/>
</dbReference>
<reference evidence="2 3" key="1">
    <citation type="submission" date="2019-02" db="EMBL/GenBank/DDBJ databases">
        <authorList>
            <person name="Li Y."/>
        </authorList>
    </citation>
    <scope>NUCLEOTIDE SEQUENCE [LARGE SCALE GENOMIC DNA]</scope>
    <source>
        <strain evidence="2 3">3-7</strain>
    </source>
</reference>
<keyword evidence="3" id="KW-1185">Reference proteome</keyword>
<dbReference type="GO" id="GO:0003824">
    <property type="term" value="F:catalytic activity"/>
    <property type="evidence" value="ECO:0007669"/>
    <property type="project" value="UniProtKB-ARBA"/>
</dbReference>
<dbReference type="Gene3D" id="3.90.226.10">
    <property type="entry name" value="2-enoyl-CoA Hydratase, Chain A, domain 1"/>
    <property type="match status" value="1"/>
</dbReference>
<gene>
    <name evidence="2" type="ORF">EWE75_17450</name>
</gene>
<organism evidence="2 3">
    <name type="scientific">Sphingomonas populi</name>
    <dbReference type="NCBI Taxonomy" id="2484750"/>
    <lineage>
        <taxon>Bacteria</taxon>
        <taxon>Pseudomonadati</taxon>
        <taxon>Pseudomonadota</taxon>
        <taxon>Alphaproteobacteria</taxon>
        <taxon>Sphingomonadales</taxon>
        <taxon>Sphingomonadaceae</taxon>
        <taxon>Sphingomonas</taxon>
    </lineage>
</organism>
<sequence length="263" mass="26717">MSDDPVLLAIDHAIATVTLNRPGEGNAIDLRLARALLSAAIRCDTDPNIRCVVLTGNGRLFCAGGDIGSIAAAGDGVAAFVSELAGILHMAVSRLMRMRKPLLVLVNGPAAGAGYSLAIAGDIVIAATSAHFTPAYGAVGLSPDGGMSWLLPRLVGMRRAQDILLSNRRIGAADAAAIGLVTRVVDDTALAAEGSAQAALLAGAATQAIGATRALLLSSYGESLEGQLEQEARGIAVASAGREGREGVSAFLAKRKPEFDGLP</sequence>
<evidence type="ECO:0000256" key="1">
    <source>
        <dbReference type="ARBA" id="ARBA00005254"/>
    </source>
</evidence>
<dbReference type="Gene3D" id="1.10.12.10">
    <property type="entry name" value="Lyase 2-enoyl-coa Hydratase, Chain A, domain 2"/>
    <property type="match status" value="1"/>
</dbReference>
<dbReference type="InterPro" id="IPR014748">
    <property type="entry name" value="Enoyl-CoA_hydra_C"/>
</dbReference>
<dbReference type="PANTHER" id="PTHR43459:SF1">
    <property type="entry name" value="EG:BACN32G11.4 PROTEIN"/>
    <property type="match status" value="1"/>
</dbReference>
<evidence type="ECO:0000313" key="2">
    <source>
        <dbReference type="EMBL" id="RZF63214.1"/>
    </source>
</evidence>
<dbReference type="InterPro" id="IPR029045">
    <property type="entry name" value="ClpP/crotonase-like_dom_sf"/>
</dbReference>
<dbReference type="CDD" id="cd06558">
    <property type="entry name" value="crotonase-like"/>
    <property type="match status" value="1"/>
</dbReference>
<evidence type="ECO:0000313" key="3">
    <source>
        <dbReference type="Proteomes" id="UP000292085"/>
    </source>
</evidence>
<dbReference type="OrthoDB" id="9781757at2"/>
<dbReference type="AlphaFoldDB" id="A0A4Q6Y0N2"/>
<proteinExistence type="inferred from homology"/>
<dbReference type="PANTHER" id="PTHR43459">
    <property type="entry name" value="ENOYL-COA HYDRATASE"/>
    <property type="match status" value="1"/>
</dbReference>